<dbReference type="FunFam" id="2.60.40.10:FF:000552">
    <property type="entry name" value="Related to glucoamylase"/>
    <property type="match status" value="1"/>
</dbReference>
<dbReference type="CDD" id="cd11317">
    <property type="entry name" value="AmyAc_bac_euk_AmyA"/>
    <property type="match status" value="1"/>
</dbReference>
<keyword evidence="7" id="KW-0106">Calcium</keyword>
<evidence type="ECO:0000313" key="16">
    <source>
        <dbReference type="Proteomes" id="UP000759537"/>
    </source>
</evidence>
<evidence type="ECO:0000256" key="12">
    <source>
        <dbReference type="RuleBase" id="RU361134"/>
    </source>
</evidence>
<dbReference type="EC" id="3.2.1.1" evidence="4 12"/>
<keyword evidence="5" id="KW-0479">Metal-binding</keyword>
<evidence type="ECO:0000256" key="2">
    <source>
        <dbReference type="ARBA" id="ARBA00001913"/>
    </source>
</evidence>
<proteinExistence type="inferred from homology"/>
<reference evidence="15" key="2">
    <citation type="journal article" date="2020" name="Nat. Commun.">
        <title>Large-scale genome sequencing of mycorrhizal fungi provides insights into the early evolution of symbiotic traits.</title>
        <authorList>
            <person name="Miyauchi S."/>
            <person name="Kiss E."/>
            <person name="Kuo A."/>
            <person name="Drula E."/>
            <person name="Kohler A."/>
            <person name="Sanchez-Garcia M."/>
            <person name="Morin E."/>
            <person name="Andreopoulos B."/>
            <person name="Barry K.W."/>
            <person name="Bonito G."/>
            <person name="Buee M."/>
            <person name="Carver A."/>
            <person name="Chen C."/>
            <person name="Cichocki N."/>
            <person name="Clum A."/>
            <person name="Culley D."/>
            <person name="Crous P.W."/>
            <person name="Fauchery L."/>
            <person name="Girlanda M."/>
            <person name="Hayes R.D."/>
            <person name="Keri Z."/>
            <person name="LaButti K."/>
            <person name="Lipzen A."/>
            <person name="Lombard V."/>
            <person name="Magnuson J."/>
            <person name="Maillard F."/>
            <person name="Murat C."/>
            <person name="Nolan M."/>
            <person name="Ohm R.A."/>
            <person name="Pangilinan J."/>
            <person name="Pereira M.F."/>
            <person name="Perotto S."/>
            <person name="Peter M."/>
            <person name="Pfister S."/>
            <person name="Riley R."/>
            <person name="Sitrit Y."/>
            <person name="Stielow J.B."/>
            <person name="Szollosi G."/>
            <person name="Zifcakova L."/>
            <person name="Stursova M."/>
            <person name="Spatafora J.W."/>
            <person name="Tedersoo L."/>
            <person name="Vaario L.M."/>
            <person name="Yamada A."/>
            <person name="Yan M."/>
            <person name="Wang P."/>
            <person name="Xu J."/>
            <person name="Bruns T."/>
            <person name="Baldrian P."/>
            <person name="Vilgalys R."/>
            <person name="Dunand C."/>
            <person name="Henrissat B."/>
            <person name="Grigoriev I.V."/>
            <person name="Hibbett D."/>
            <person name="Nagy L.G."/>
            <person name="Martin F.M."/>
        </authorList>
    </citation>
    <scope>NUCLEOTIDE SEQUENCE</scope>
    <source>
        <strain evidence="15">Prilba</strain>
    </source>
</reference>
<evidence type="ECO:0000259" key="14">
    <source>
        <dbReference type="PROSITE" id="PS51166"/>
    </source>
</evidence>
<dbReference type="Pfam" id="PF00686">
    <property type="entry name" value="CBM_20"/>
    <property type="match status" value="1"/>
</dbReference>
<dbReference type="Gene3D" id="2.60.40.10">
    <property type="entry name" value="Immunoglobulins"/>
    <property type="match status" value="1"/>
</dbReference>
<dbReference type="InterPro" id="IPR006047">
    <property type="entry name" value="GH13_cat_dom"/>
</dbReference>
<evidence type="ECO:0000256" key="8">
    <source>
        <dbReference type="ARBA" id="ARBA00023277"/>
    </source>
</evidence>
<protein>
    <recommendedName>
        <fullName evidence="4 12">Alpha-amylase</fullName>
        <ecNumber evidence="4 12">3.2.1.1</ecNumber>
    </recommendedName>
</protein>
<dbReference type="InterPro" id="IPR006046">
    <property type="entry name" value="Alpha_amylase"/>
</dbReference>
<dbReference type="InterPro" id="IPR013780">
    <property type="entry name" value="Glyco_hydro_b"/>
</dbReference>
<dbReference type="Gene3D" id="3.20.20.80">
    <property type="entry name" value="Glycosidases"/>
    <property type="match status" value="1"/>
</dbReference>
<evidence type="ECO:0000256" key="7">
    <source>
        <dbReference type="ARBA" id="ARBA00022837"/>
    </source>
</evidence>
<evidence type="ECO:0000256" key="4">
    <source>
        <dbReference type="ARBA" id="ARBA00012595"/>
    </source>
</evidence>
<dbReference type="EMBL" id="WHVB01000047">
    <property type="protein sequence ID" value="KAF8465427.1"/>
    <property type="molecule type" value="Genomic_DNA"/>
</dbReference>
<evidence type="ECO:0000256" key="1">
    <source>
        <dbReference type="ARBA" id="ARBA00000548"/>
    </source>
</evidence>
<evidence type="ECO:0000313" key="15">
    <source>
        <dbReference type="EMBL" id="KAF8465427.1"/>
    </source>
</evidence>
<comment type="catalytic activity">
    <reaction evidence="1 12">
        <text>Endohydrolysis of (1-&gt;4)-alpha-D-glucosidic linkages in polysaccharides containing three or more (1-&gt;4)-alpha-linked D-glucose units.</text>
        <dbReference type="EC" id="3.2.1.1"/>
    </reaction>
</comment>
<keyword evidence="6 12" id="KW-0378">Hydrolase</keyword>
<dbReference type="InterPro" id="IPR017853">
    <property type="entry name" value="GH"/>
</dbReference>
<dbReference type="SMART" id="SM00632">
    <property type="entry name" value="Aamy_C"/>
    <property type="match status" value="1"/>
</dbReference>
<keyword evidence="13" id="KW-0732">Signal</keyword>
<feature type="chain" id="PRO_5040376488" description="Alpha-amylase" evidence="13">
    <location>
        <begin position="18"/>
        <end position="591"/>
    </location>
</feature>
<dbReference type="SMART" id="SM00642">
    <property type="entry name" value="Aamy"/>
    <property type="match status" value="1"/>
</dbReference>
<sequence length="591" mass="64098">MALSLFSILAFVAIAHAIPPNTRHQQLASHLANKDRSPPHRWSDVIAQMFEWDWASVAAECTNFLGPAGYGFVQVSPAQEHVQGPEWWTDYQPVSYILTSKRGDRSQYQAMIATCHAAGVKVIADTIWNHMTSQNSGVGVAGSNFTYYNYPGIYQYSDFHHCGLEPGDNIVNYDDAEEVWTCQLEGLADLGTDTDYVRRQLAEYTNDLISLGVDGLRLDAAKHIRPGDIADISSRLTIKPYITQEVIWGAGEAVTPDMYTANGDVQEFRYTTTVRDAFLRDGIASLQNLDNLGWVAGSDANVFVCNHDTERNSISLNAYSPSNTYTLASVFSLAHPYGTPSVLSSYSNFYNAGAGGPNGGTGTCSDSVDVDWWFCQHRWPAIAGMVGFRNNVGDAPLVGWVSPSSQQIAFARGSLGFVAINNWDSAWSATFSTGLPAGWYCNVIEGPSKPGICSGTGFMIEYGGSLTVTVGPRQAIAVHTGAMGVGNPVPKTAQQVSVLFSENATTTLGENIFVVGSAAQLGNWNSSNAIPLDATNYPVWGATVYLPPSTTFEYKFIRKETNGSIVWESDPNRQDTTPASGVQLIATTSWR</sequence>
<comment type="caution">
    <text evidence="15">The sequence shown here is derived from an EMBL/GenBank/DDBJ whole genome shotgun (WGS) entry which is preliminary data.</text>
</comment>
<dbReference type="GO" id="GO:0004556">
    <property type="term" value="F:alpha-amylase activity"/>
    <property type="evidence" value="ECO:0007669"/>
    <property type="project" value="UniProtKB-UniRule"/>
</dbReference>
<dbReference type="SMART" id="SM01065">
    <property type="entry name" value="CBM_2"/>
    <property type="match status" value="1"/>
</dbReference>
<dbReference type="PRINTS" id="PR00110">
    <property type="entry name" value="ALPHAAMYLASE"/>
</dbReference>
<comment type="cofactor">
    <cofactor evidence="2">
        <name>Ca(2+)</name>
        <dbReference type="ChEBI" id="CHEBI:29108"/>
    </cofactor>
</comment>
<keyword evidence="9 12" id="KW-0326">Glycosidase</keyword>
<evidence type="ECO:0000256" key="13">
    <source>
        <dbReference type="SAM" id="SignalP"/>
    </source>
</evidence>
<evidence type="ECO:0000256" key="11">
    <source>
        <dbReference type="RuleBase" id="RU003615"/>
    </source>
</evidence>
<dbReference type="GO" id="GO:0046872">
    <property type="term" value="F:metal ion binding"/>
    <property type="evidence" value="ECO:0007669"/>
    <property type="project" value="UniProtKB-KW"/>
</dbReference>
<evidence type="ECO:0000256" key="9">
    <source>
        <dbReference type="ARBA" id="ARBA00023295"/>
    </source>
</evidence>
<dbReference type="OrthoDB" id="550577at2759"/>
<organism evidence="15 16">
    <name type="scientific">Russula ochroleuca</name>
    <dbReference type="NCBI Taxonomy" id="152965"/>
    <lineage>
        <taxon>Eukaryota</taxon>
        <taxon>Fungi</taxon>
        <taxon>Dikarya</taxon>
        <taxon>Basidiomycota</taxon>
        <taxon>Agaricomycotina</taxon>
        <taxon>Agaricomycetes</taxon>
        <taxon>Russulales</taxon>
        <taxon>Russulaceae</taxon>
        <taxon>Russula</taxon>
    </lineage>
</organism>
<keyword evidence="8 12" id="KW-0119">Carbohydrate metabolism</keyword>
<evidence type="ECO:0000256" key="3">
    <source>
        <dbReference type="ARBA" id="ARBA00008061"/>
    </source>
</evidence>
<dbReference type="InterPro" id="IPR006048">
    <property type="entry name" value="A-amylase/branching_C"/>
</dbReference>
<evidence type="ECO:0000256" key="6">
    <source>
        <dbReference type="ARBA" id="ARBA00022801"/>
    </source>
</evidence>
<dbReference type="PANTHER" id="PTHR43447">
    <property type="entry name" value="ALPHA-AMYLASE"/>
    <property type="match status" value="1"/>
</dbReference>
<comment type="similarity">
    <text evidence="3 11">Belongs to the glycosyl hydrolase 13 family.</text>
</comment>
<dbReference type="CDD" id="cd05808">
    <property type="entry name" value="CBM20_alpha_amylase"/>
    <property type="match status" value="1"/>
</dbReference>
<evidence type="ECO:0000256" key="5">
    <source>
        <dbReference type="ARBA" id="ARBA00022723"/>
    </source>
</evidence>
<dbReference type="SUPFAM" id="SSF51445">
    <property type="entry name" value="(Trans)glycosidases"/>
    <property type="match status" value="1"/>
</dbReference>
<name>A0A9P5JVZ1_9AGAM</name>
<dbReference type="InterPro" id="IPR013784">
    <property type="entry name" value="Carb-bd-like_fold"/>
</dbReference>
<evidence type="ECO:0000256" key="10">
    <source>
        <dbReference type="ARBA" id="ARBA00023326"/>
    </source>
</evidence>
<feature type="domain" description="CBM20" evidence="14">
    <location>
        <begin position="490"/>
        <end position="591"/>
    </location>
</feature>
<dbReference type="InterPro" id="IPR002044">
    <property type="entry name" value="CBM20"/>
</dbReference>
<accession>A0A9P5JVZ1</accession>
<dbReference type="InterPro" id="IPR013783">
    <property type="entry name" value="Ig-like_fold"/>
</dbReference>
<dbReference type="Pfam" id="PF00128">
    <property type="entry name" value="Alpha-amylase"/>
    <property type="match status" value="1"/>
</dbReference>
<dbReference type="Proteomes" id="UP000759537">
    <property type="component" value="Unassembled WGS sequence"/>
</dbReference>
<feature type="signal peptide" evidence="13">
    <location>
        <begin position="1"/>
        <end position="17"/>
    </location>
</feature>
<dbReference type="SUPFAM" id="SSF49452">
    <property type="entry name" value="Starch-binding domain-like"/>
    <property type="match status" value="1"/>
</dbReference>
<gene>
    <name evidence="15" type="ORF">DFH94DRAFT_821842</name>
</gene>
<dbReference type="Gene3D" id="2.60.40.1180">
    <property type="entry name" value="Golgi alpha-mannosidase II"/>
    <property type="match status" value="1"/>
</dbReference>
<dbReference type="SUPFAM" id="SSF51011">
    <property type="entry name" value="Glycosyl hydrolase domain"/>
    <property type="match status" value="1"/>
</dbReference>
<dbReference type="AlphaFoldDB" id="A0A9P5JVZ1"/>
<keyword evidence="16" id="KW-1185">Reference proteome</keyword>
<dbReference type="InterPro" id="IPR031319">
    <property type="entry name" value="A-amylase_C"/>
</dbReference>
<keyword evidence="10" id="KW-0624">Polysaccharide degradation</keyword>
<reference evidence="15" key="1">
    <citation type="submission" date="2019-10" db="EMBL/GenBank/DDBJ databases">
        <authorList>
            <consortium name="DOE Joint Genome Institute"/>
            <person name="Kuo A."/>
            <person name="Miyauchi S."/>
            <person name="Kiss E."/>
            <person name="Drula E."/>
            <person name="Kohler A."/>
            <person name="Sanchez-Garcia M."/>
            <person name="Andreopoulos B."/>
            <person name="Barry K.W."/>
            <person name="Bonito G."/>
            <person name="Buee M."/>
            <person name="Carver A."/>
            <person name="Chen C."/>
            <person name="Cichocki N."/>
            <person name="Clum A."/>
            <person name="Culley D."/>
            <person name="Crous P.W."/>
            <person name="Fauchery L."/>
            <person name="Girlanda M."/>
            <person name="Hayes R."/>
            <person name="Keri Z."/>
            <person name="LaButti K."/>
            <person name="Lipzen A."/>
            <person name="Lombard V."/>
            <person name="Magnuson J."/>
            <person name="Maillard F."/>
            <person name="Morin E."/>
            <person name="Murat C."/>
            <person name="Nolan M."/>
            <person name="Ohm R."/>
            <person name="Pangilinan J."/>
            <person name="Pereira M."/>
            <person name="Perotto S."/>
            <person name="Peter M."/>
            <person name="Riley R."/>
            <person name="Sitrit Y."/>
            <person name="Stielow B."/>
            <person name="Szollosi G."/>
            <person name="Zifcakova L."/>
            <person name="Stursova M."/>
            <person name="Spatafora J.W."/>
            <person name="Tedersoo L."/>
            <person name="Vaario L.-M."/>
            <person name="Yamada A."/>
            <person name="Yan M."/>
            <person name="Wang P."/>
            <person name="Xu J."/>
            <person name="Bruns T."/>
            <person name="Baldrian P."/>
            <person name="Vilgalys R."/>
            <person name="Henrissat B."/>
            <person name="Grigoriev I.V."/>
            <person name="Hibbett D."/>
            <person name="Nagy L.G."/>
            <person name="Martin F.M."/>
        </authorList>
    </citation>
    <scope>NUCLEOTIDE SEQUENCE</scope>
    <source>
        <strain evidence="15">Prilba</strain>
    </source>
</reference>
<dbReference type="GO" id="GO:2001070">
    <property type="term" value="F:starch binding"/>
    <property type="evidence" value="ECO:0007669"/>
    <property type="project" value="InterPro"/>
</dbReference>
<dbReference type="PROSITE" id="PS51166">
    <property type="entry name" value="CBM20"/>
    <property type="match status" value="1"/>
</dbReference>
<dbReference type="Pfam" id="PF02806">
    <property type="entry name" value="Alpha-amylase_C"/>
    <property type="match status" value="1"/>
</dbReference>
<dbReference type="GO" id="GO:0000272">
    <property type="term" value="P:polysaccharide catabolic process"/>
    <property type="evidence" value="ECO:0007669"/>
    <property type="project" value="UniProtKB-KW"/>
</dbReference>